<organism evidence="1 2">
    <name type="scientific">Actinidia rufa</name>
    <dbReference type="NCBI Taxonomy" id="165716"/>
    <lineage>
        <taxon>Eukaryota</taxon>
        <taxon>Viridiplantae</taxon>
        <taxon>Streptophyta</taxon>
        <taxon>Embryophyta</taxon>
        <taxon>Tracheophyta</taxon>
        <taxon>Spermatophyta</taxon>
        <taxon>Magnoliopsida</taxon>
        <taxon>eudicotyledons</taxon>
        <taxon>Gunneridae</taxon>
        <taxon>Pentapetalae</taxon>
        <taxon>asterids</taxon>
        <taxon>Ericales</taxon>
        <taxon>Actinidiaceae</taxon>
        <taxon>Actinidia</taxon>
    </lineage>
</organism>
<accession>A0A7J0H0E1</accession>
<dbReference type="OrthoDB" id="10020333at2759"/>
<name>A0A7J0H0E1_9ERIC</name>
<keyword evidence="2" id="KW-1185">Reference proteome</keyword>
<protein>
    <submittedName>
        <fullName evidence="1">Uncharacterized protein</fullName>
    </submittedName>
</protein>
<proteinExistence type="predicted"/>
<evidence type="ECO:0000313" key="1">
    <source>
        <dbReference type="EMBL" id="GFZ16550.1"/>
    </source>
</evidence>
<dbReference type="EMBL" id="BJWL01000025">
    <property type="protein sequence ID" value="GFZ16550.1"/>
    <property type="molecule type" value="Genomic_DNA"/>
</dbReference>
<dbReference type="AlphaFoldDB" id="A0A7J0H0E1"/>
<gene>
    <name evidence="1" type="ORF">Acr_25g0009590</name>
</gene>
<reference evidence="1 2" key="1">
    <citation type="submission" date="2019-07" db="EMBL/GenBank/DDBJ databases">
        <title>De Novo Assembly of kiwifruit Actinidia rufa.</title>
        <authorList>
            <person name="Sugita-Konishi S."/>
            <person name="Sato K."/>
            <person name="Mori E."/>
            <person name="Abe Y."/>
            <person name="Kisaki G."/>
            <person name="Hamano K."/>
            <person name="Suezawa K."/>
            <person name="Otani M."/>
            <person name="Fukuda T."/>
            <person name="Manabe T."/>
            <person name="Gomi K."/>
            <person name="Tabuchi M."/>
            <person name="Akimitsu K."/>
            <person name="Kataoka I."/>
        </authorList>
    </citation>
    <scope>NUCLEOTIDE SEQUENCE [LARGE SCALE GENOMIC DNA]</scope>
    <source>
        <strain evidence="2">cv. Fuchu</strain>
    </source>
</reference>
<evidence type="ECO:0000313" key="2">
    <source>
        <dbReference type="Proteomes" id="UP000585474"/>
    </source>
</evidence>
<comment type="caution">
    <text evidence="1">The sequence shown here is derived from an EMBL/GenBank/DDBJ whole genome shotgun (WGS) entry which is preliminary data.</text>
</comment>
<sequence>MEAQIPTNAELQKAWHLLSLLLRIALPLRPSDLASRCVIFKAPIDYVAYLCSIPNSPICLTGDLLITPSVVAFVAFRKFVSNLTEIDGLVPRVGLGVFQLKRSWEDDVRSYCRRRNRLRSEFESVTAPKL</sequence>
<dbReference type="Proteomes" id="UP000585474">
    <property type="component" value="Unassembled WGS sequence"/>
</dbReference>